<gene>
    <name evidence="1" type="ORF">HMPREF1317_0126</name>
</gene>
<dbReference type="PATRIC" id="fig|1125717.3.peg.2005"/>
<accession>J0MM59</accession>
<protein>
    <submittedName>
        <fullName evidence="1">Uncharacterized protein</fullName>
    </submittedName>
</protein>
<comment type="caution">
    <text evidence="1">The sequence shown here is derived from an EMBL/GenBank/DDBJ whole genome shotgun (WGS) entry which is preliminary data.</text>
</comment>
<sequence length="112" mass="12141">MIRGETVEVWTPQAGAPDEFNTPGSVSWRLEATVENALVAPGGTDDLGAARPQGDRVDLTIHMPRTHTAALRGKRVRVRGAMYEVRGDPVAYTPENTPGPWDRPVPVVRVDG</sequence>
<dbReference type="AlphaFoldDB" id="J0MM59"/>
<dbReference type="Proteomes" id="UP000004578">
    <property type="component" value="Unassembled WGS sequence"/>
</dbReference>
<evidence type="ECO:0000313" key="1">
    <source>
        <dbReference type="EMBL" id="EJF35309.1"/>
    </source>
</evidence>
<name>J0MM59_9ACTO</name>
<keyword evidence="2" id="KW-1185">Reference proteome</keyword>
<evidence type="ECO:0000313" key="2">
    <source>
        <dbReference type="Proteomes" id="UP000004578"/>
    </source>
</evidence>
<organism evidence="1 2">
    <name type="scientific">Schaalia georgiae F0490</name>
    <dbReference type="NCBI Taxonomy" id="1125717"/>
    <lineage>
        <taxon>Bacteria</taxon>
        <taxon>Bacillati</taxon>
        <taxon>Actinomycetota</taxon>
        <taxon>Actinomycetes</taxon>
        <taxon>Actinomycetales</taxon>
        <taxon>Actinomycetaceae</taxon>
        <taxon>Schaalia</taxon>
    </lineage>
</organism>
<dbReference type="EMBL" id="AKFS01000302">
    <property type="protein sequence ID" value="EJF35309.1"/>
    <property type="molecule type" value="Genomic_DNA"/>
</dbReference>
<reference evidence="1 2" key="1">
    <citation type="submission" date="2012-05" db="EMBL/GenBank/DDBJ databases">
        <authorList>
            <person name="Harkins D.M."/>
            <person name="Madupu R."/>
            <person name="Durkin A.S."/>
            <person name="Torralba M."/>
            <person name="Methe B."/>
            <person name="Sutton G.G."/>
            <person name="Nelson K.E."/>
        </authorList>
    </citation>
    <scope>NUCLEOTIDE SEQUENCE [LARGE SCALE GENOMIC DNA]</scope>
    <source>
        <strain evidence="1 2">F0490</strain>
    </source>
</reference>
<proteinExistence type="predicted"/>
<dbReference type="RefSeq" id="WP_005872846.1">
    <property type="nucleotide sequence ID" value="NZ_AKFS01000302.1"/>
</dbReference>